<proteinExistence type="predicted"/>
<keyword evidence="2" id="KW-1185">Reference proteome</keyword>
<gene>
    <name evidence="1" type="ORF">SR900_06290</name>
</gene>
<accession>A0ABZ0X7J6</accession>
<protein>
    <submittedName>
        <fullName evidence="1">DUF3019 domain-containing protein</fullName>
    </submittedName>
</protein>
<organism evidence="1 2">
    <name type="scientific">Kangiella aquimarina</name>
    <dbReference type="NCBI Taxonomy" id="261965"/>
    <lineage>
        <taxon>Bacteria</taxon>
        <taxon>Pseudomonadati</taxon>
        <taxon>Pseudomonadota</taxon>
        <taxon>Gammaproteobacteria</taxon>
        <taxon>Kangiellales</taxon>
        <taxon>Kangiellaceae</taxon>
        <taxon>Kangiella</taxon>
    </lineage>
</organism>
<dbReference type="RefSeq" id="WP_322500068.1">
    <property type="nucleotide sequence ID" value="NZ_CP140158.1"/>
</dbReference>
<name>A0ABZ0X7J6_9GAMM</name>
<sequence length="125" mass="14096">MATQQEHNWSPESPIEDMTATLTIKPTTCVVKQQGEICKQGIIISFVSKQPHNLCIYQVPKETPLWCKEQTRQAELNVTVTANKSIELQAVDEDKGLVLATSSFIHSVFEPVDKRKRRNYGIGIL</sequence>
<dbReference type="Proteomes" id="UP001324185">
    <property type="component" value="Chromosome"/>
</dbReference>
<evidence type="ECO:0000313" key="2">
    <source>
        <dbReference type="Proteomes" id="UP001324185"/>
    </source>
</evidence>
<evidence type="ECO:0000313" key="1">
    <source>
        <dbReference type="EMBL" id="WQG86490.1"/>
    </source>
</evidence>
<reference evidence="1 2" key="1">
    <citation type="submission" date="2023-11" db="EMBL/GenBank/DDBJ databases">
        <title>MicrobeMod: A computational toolkit for identifying prokaryotic methylation and restriction-modification with nanopore sequencing.</title>
        <authorList>
            <person name="Crits-Christoph A."/>
            <person name="Kang S.C."/>
            <person name="Lee H."/>
            <person name="Ostrov N."/>
        </authorList>
    </citation>
    <scope>NUCLEOTIDE SEQUENCE [LARGE SCALE GENOMIC DNA]</scope>
    <source>
        <strain evidence="1 2">DSMZ 16071</strain>
    </source>
</reference>
<dbReference type="Pfam" id="PF11456">
    <property type="entry name" value="DUF3019"/>
    <property type="match status" value="1"/>
</dbReference>
<dbReference type="EMBL" id="CP140158">
    <property type="protein sequence ID" value="WQG86490.1"/>
    <property type="molecule type" value="Genomic_DNA"/>
</dbReference>
<dbReference type="InterPro" id="IPR021559">
    <property type="entry name" value="DUF3019"/>
</dbReference>